<dbReference type="InterPro" id="IPR018060">
    <property type="entry name" value="HTH_AraC"/>
</dbReference>
<dbReference type="InterPro" id="IPR050204">
    <property type="entry name" value="AraC_XylS_family_regulators"/>
</dbReference>
<dbReference type="InterPro" id="IPR020449">
    <property type="entry name" value="Tscrpt_reg_AraC-type_HTH"/>
</dbReference>
<dbReference type="Proteomes" id="UP000051562">
    <property type="component" value="Unassembled WGS sequence"/>
</dbReference>
<evidence type="ECO:0000259" key="4">
    <source>
        <dbReference type="PROSITE" id="PS01124"/>
    </source>
</evidence>
<reference evidence="6 8" key="2">
    <citation type="submission" date="2017-02" db="EMBL/GenBank/DDBJ databases">
        <authorList>
            <person name="Peterson S.W."/>
        </authorList>
    </citation>
    <scope>NUCLEOTIDE SEQUENCE [LARGE SCALE GENOMIC DNA]</scope>
    <source>
        <strain evidence="6 8">DSM 9653</strain>
    </source>
</reference>
<evidence type="ECO:0000256" key="3">
    <source>
        <dbReference type="ARBA" id="ARBA00023163"/>
    </source>
</evidence>
<dbReference type="Pfam" id="PF14525">
    <property type="entry name" value="AraC_binding_2"/>
    <property type="match status" value="1"/>
</dbReference>
<dbReference type="Gene3D" id="1.10.10.60">
    <property type="entry name" value="Homeodomain-like"/>
    <property type="match status" value="1"/>
</dbReference>
<organism evidence="5 7">
    <name type="scientific">Bosea thiooxidans</name>
    <dbReference type="NCBI Taxonomy" id="53254"/>
    <lineage>
        <taxon>Bacteria</taxon>
        <taxon>Pseudomonadati</taxon>
        <taxon>Pseudomonadota</taxon>
        <taxon>Alphaproteobacteria</taxon>
        <taxon>Hyphomicrobiales</taxon>
        <taxon>Boseaceae</taxon>
        <taxon>Bosea</taxon>
    </lineage>
</organism>
<keyword evidence="3" id="KW-0804">Transcription</keyword>
<sequence length="337" mass="37071">MANEIILSTDMVEPAARTDLCREMSRHFFEPRALSEGAEPLELSLRSRLVGRMAVVASRHGPQRYRRERRHIAAGMDQYFIRLLLNGRHEGACGERPTAITAGDICVFDLSRPFCGEVDRGAMLSLMLPRSAVEKAAPGRDLHGLVLERGAPVTVFLTDFMASFAKLSETLDESETLAIEDAAIGLLGACLSRQAPPRDPALGLVLRHRLLDFIESHLAAPDLGPALLMQRFQVSRAHLYRMFVAEGGVAALIRDKRLDAAFHALASVNGGHWSIAKIAHSFGFSSATQFHRAFRARFGVTPSEARHETRPGTAGLQAAIVGWHEHCVQRPRMAARD</sequence>
<dbReference type="OrthoDB" id="7904253at2"/>
<dbReference type="PANTHER" id="PTHR46796:SF6">
    <property type="entry name" value="ARAC SUBFAMILY"/>
    <property type="match status" value="1"/>
</dbReference>
<evidence type="ECO:0000313" key="8">
    <source>
        <dbReference type="Proteomes" id="UP000190130"/>
    </source>
</evidence>
<dbReference type="Pfam" id="PF12833">
    <property type="entry name" value="HTH_18"/>
    <property type="match status" value="1"/>
</dbReference>
<dbReference type="SMART" id="SM00342">
    <property type="entry name" value="HTH_ARAC"/>
    <property type="match status" value="1"/>
</dbReference>
<dbReference type="PROSITE" id="PS01124">
    <property type="entry name" value="HTH_ARAC_FAMILY_2"/>
    <property type="match status" value="1"/>
</dbReference>
<name>A0A0Q3KZF3_9HYPH</name>
<feature type="domain" description="HTH araC/xylS-type" evidence="4">
    <location>
        <begin position="208"/>
        <end position="308"/>
    </location>
</feature>
<dbReference type="GO" id="GO:0043565">
    <property type="term" value="F:sequence-specific DNA binding"/>
    <property type="evidence" value="ECO:0007669"/>
    <property type="project" value="InterPro"/>
</dbReference>
<evidence type="ECO:0000256" key="1">
    <source>
        <dbReference type="ARBA" id="ARBA00023015"/>
    </source>
</evidence>
<gene>
    <name evidence="5" type="ORF">ARD30_17055</name>
    <name evidence="6" type="ORF">SAMN05660750_00748</name>
</gene>
<evidence type="ECO:0000313" key="5">
    <source>
        <dbReference type="EMBL" id="KQK29668.1"/>
    </source>
</evidence>
<keyword evidence="2 6" id="KW-0238">DNA-binding</keyword>
<dbReference type="GO" id="GO:0003700">
    <property type="term" value="F:DNA-binding transcription factor activity"/>
    <property type="evidence" value="ECO:0007669"/>
    <property type="project" value="InterPro"/>
</dbReference>
<dbReference type="PRINTS" id="PR00032">
    <property type="entry name" value="HTHARAC"/>
</dbReference>
<dbReference type="SUPFAM" id="SSF46689">
    <property type="entry name" value="Homeodomain-like"/>
    <property type="match status" value="1"/>
</dbReference>
<dbReference type="Proteomes" id="UP000190130">
    <property type="component" value="Unassembled WGS sequence"/>
</dbReference>
<accession>A0A0Q3KZF3</accession>
<dbReference type="EMBL" id="LMAR01000046">
    <property type="protein sequence ID" value="KQK29668.1"/>
    <property type="molecule type" value="Genomic_DNA"/>
</dbReference>
<dbReference type="STRING" id="53254.SAMN05660750_00748"/>
<proteinExistence type="predicted"/>
<dbReference type="AlphaFoldDB" id="A0A0Q3KZF3"/>
<dbReference type="InterPro" id="IPR009057">
    <property type="entry name" value="Homeodomain-like_sf"/>
</dbReference>
<evidence type="ECO:0000256" key="2">
    <source>
        <dbReference type="ARBA" id="ARBA00023125"/>
    </source>
</evidence>
<dbReference type="PANTHER" id="PTHR46796">
    <property type="entry name" value="HTH-TYPE TRANSCRIPTIONAL ACTIVATOR RHAS-RELATED"/>
    <property type="match status" value="1"/>
</dbReference>
<keyword evidence="7" id="KW-1185">Reference proteome</keyword>
<keyword evidence="1" id="KW-0805">Transcription regulation</keyword>
<evidence type="ECO:0000313" key="6">
    <source>
        <dbReference type="EMBL" id="SKB45219.1"/>
    </source>
</evidence>
<dbReference type="RefSeq" id="WP_055729112.1">
    <property type="nucleotide sequence ID" value="NZ_FUYX01000002.1"/>
</dbReference>
<protein>
    <submittedName>
        <fullName evidence="6">AraC-type DNA-binding protein</fullName>
    </submittedName>
</protein>
<reference evidence="5 7" key="1">
    <citation type="submission" date="2015-10" db="EMBL/GenBank/DDBJ databases">
        <title>Draft genome of Bosea thiooxidans.</title>
        <authorList>
            <person name="Wang X."/>
        </authorList>
    </citation>
    <scope>NUCLEOTIDE SEQUENCE [LARGE SCALE GENOMIC DNA]</scope>
    <source>
        <strain evidence="5 7">CGMCC 9174</strain>
    </source>
</reference>
<dbReference type="EMBL" id="FUYX01000002">
    <property type="protein sequence ID" value="SKB45219.1"/>
    <property type="molecule type" value="Genomic_DNA"/>
</dbReference>
<dbReference type="InterPro" id="IPR035418">
    <property type="entry name" value="AraC-bd_2"/>
</dbReference>
<evidence type="ECO:0000313" key="7">
    <source>
        <dbReference type="Proteomes" id="UP000051562"/>
    </source>
</evidence>